<evidence type="ECO:0000313" key="2">
    <source>
        <dbReference type="EMBL" id="KAG8537987.1"/>
    </source>
</evidence>
<dbReference type="Proteomes" id="UP000824782">
    <property type="component" value="Unassembled WGS sequence"/>
</dbReference>
<name>A0AAV6YLB0_ENGPU</name>
<gene>
    <name evidence="2" type="ORF">GDO81_023465</name>
</gene>
<sequence>MFHLQCRKPEPPRCRAWITTAPPPLGWQKNKKNNQMKSSGESSHPCRAIPRVSNYENKNRFVINPAHGRRVTHSTLFVKGH</sequence>
<comment type="caution">
    <text evidence="2">The sequence shown here is derived from an EMBL/GenBank/DDBJ whole genome shotgun (WGS) entry which is preliminary data.</text>
</comment>
<reference evidence="2" key="1">
    <citation type="thesis" date="2020" institute="ProQuest LLC" country="789 East Eisenhower Parkway, Ann Arbor, MI, USA">
        <title>Comparative Genomics and Chromosome Evolution.</title>
        <authorList>
            <person name="Mudd A.B."/>
        </authorList>
    </citation>
    <scope>NUCLEOTIDE SEQUENCE</scope>
    <source>
        <strain evidence="2">237g6f4</strain>
        <tissue evidence="2">Blood</tissue>
    </source>
</reference>
<keyword evidence="3" id="KW-1185">Reference proteome</keyword>
<accession>A0AAV6YLB0</accession>
<organism evidence="2 3">
    <name type="scientific">Engystomops pustulosus</name>
    <name type="common">Tungara frog</name>
    <name type="synonym">Physalaemus pustulosus</name>
    <dbReference type="NCBI Taxonomy" id="76066"/>
    <lineage>
        <taxon>Eukaryota</taxon>
        <taxon>Metazoa</taxon>
        <taxon>Chordata</taxon>
        <taxon>Craniata</taxon>
        <taxon>Vertebrata</taxon>
        <taxon>Euteleostomi</taxon>
        <taxon>Amphibia</taxon>
        <taxon>Batrachia</taxon>
        <taxon>Anura</taxon>
        <taxon>Neobatrachia</taxon>
        <taxon>Hyloidea</taxon>
        <taxon>Leptodactylidae</taxon>
        <taxon>Leiuperinae</taxon>
        <taxon>Engystomops</taxon>
    </lineage>
</organism>
<protein>
    <submittedName>
        <fullName evidence="2">Uncharacterized protein</fullName>
    </submittedName>
</protein>
<feature type="region of interest" description="Disordered" evidence="1">
    <location>
        <begin position="18"/>
        <end position="50"/>
    </location>
</feature>
<evidence type="ECO:0000256" key="1">
    <source>
        <dbReference type="SAM" id="MobiDB-lite"/>
    </source>
</evidence>
<dbReference type="EMBL" id="WNYA01024735">
    <property type="protein sequence ID" value="KAG8537987.1"/>
    <property type="molecule type" value="Genomic_DNA"/>
</dbReference>
<evidence type="ECO:0000313" key="3">
    <source>
        <dbReference type="Proteomes" id="UP000824782"/>
    </source>
</evidence>
<proteinExistence type="predicted"/>
<dbReference type="AlphaFoldDB" id="A0AAV6YLB0"/>